<dbReference type="PANTHER" id="PTHR33202:SF2">
    <property type="entry name" value="FERRIC UPTAKE REGULATION PROTEIN"/>
    <property type="match status" value="1"/>
</dbReference>
<dbReference type="InterPro" id="IPR002481">
    <property type="entry name" value="FUR"/>
</dbReference>
<dbReference type="PANTHER" id="PTHR33202">
    <property type="entry name" value="ZINC UPTAKE REGULATION PROTEIN"/>
    <property type="match status" value="1"/>
</dbReference>
<dbReference type="GO" id="GO:0045892">
    <property type="term" value="P:negative regulation of DNA-templated transcription"/>
    <property type="evidence" value="ECO:0007669"/>
    <property type="project" value="TreeGrafter"/>
</dbReference>
<keyword evidence="8 12" id="KW-0862">Zinc</keyword>
<keyword evidence="10" id="KW-0238">DNA-binding</keyword>
<keyword evidence="14" id="KW-1185">Reference proteome</keyword>
<evidence type="ECO:0000256" key="5">
    <source>
        <dbReference type="ARBA" id="ARBA00022490"/>
    </source>
</evidence>
<evidence type="ECO:0000256" key="12">
    <source>
        <dbReference type="PIRSR" id="PIRSR602481-1"/>
    </source>
</evidence>
<evidence type="ECO:0000256" key="11">
    <source>
        <dbReference type="ARBA" id="ARBA00023163"/>
    </source>
</evidence>
<keyword evidence="7 12" id="KW-0479">Metal-binding</keyword>
<dbReference type="Pfam" id="PF01475">
    <property type="entry name" value="FUR"/>
    <property type="match status" value="1"/>
</dbReference>
<evidence type="ECO:0000256" key="2">
    <source>
        <dbReference type="ARBA" id="ARBA00007957"/>
    </source>
</evidence>
<accession>A0A6L5XFE5</accession>
<dbReference type="AlphaFoldDB" id="A0A6L5XFE5"/>
<keyword evidence="5" id="KW-0963">Cytoplasm</keyword>
<keyword evidence="11" id="KW-0804">Transcription</keyword>
<comment type="subcellular location">
    <subcellularLocation>
        <location evidence="1">Cytoplasm</location>
    </subcellularLocation>
</comment>
<evidence type="ECO:0000313" key="13">
    <source>
        <dbReference type="EMBL" id="MSS18022.1"/>
    </source>
</evidence>
<evidence type="ECO:0000256" key="9">
    <source>
        <dbReference type="ARBA" id="ARBA00023015"/>
    </source>
</evidence>
<evidence type="ECO:0000256" key="1">
    <source>
        <dbReference type="ARBA" id="ARBA00004496"/>
    </source>
</evidence>
<dbReference type="GO" id="GO:1900376">
    <property type="term" value="P:regulation of secondary metabolite biosynthetic process"/>
    <property type="evidence" value="ECO:0007669"/>
    <property type="project" value="TreeGrafter"/>
</dbReference>
<protein>
    <recommendedName>
        <fullName evidence="4">Ferric uptake regulation protein</fullName>
    </recommendedName>
</protein>
<evidence type="ECO:0000256" key="3">
    <source>
        <dbReference type="ARBA" id="ARBA00011738"/>
    </source>
</evidence>
<sequence length="162" mass="18388">MGEMLNNSAIIKKFNDFLEAGHYRKTPERFAILDRVLTFPRAFTIDDLALKLEADAYHVSRATVYNSVELLLKAGVLRRFHLDGMSMQYVRVNSTQCTHLICTVCGKVKNVKDPNLAAFMNARKYNAFTTSHYSLCVYGLCNACARKLKKSGRKKSQLNSKK</sequence>
<dbReference type="Gene3D" id="1.10.10.10">
    <property type="entry name" value="Winged helix-like DNA-binding domain superfamily/Winged helix DNA-binding domain"/>
    <property type="match status" value="1"/>
</dbReference>
<evidence type="ECO:0000256" key="8">
    <source>
        <dbReference type="ARBA" id="ARBA00022833"/>
    </source>
</evidence>
<dbReference type="GO" id="GO:0008270">
    <property type="term" value="F:zinc ion binding"/>
    <property type="evidence" value="ECO:0007669"/>
    <property type="project" value="TreeGrafter"/>
</dbReference>
<organism evidence="13 14">
    <name type="scientific">Sodaliphilus pleomorphus</name>
    <dbReference type="NCBI Taxonomy" id="2606626"/>
    <lineage>
        <taxon>Bacteria</taxon>
        <taxon>Pseudomonadati</taxon>
        <taxon>Bacteroidota</taxon>
        <taxon>Bacteroidia</taxon>
        <taxon>Bacteroidales</taxon>
        <taxon>Muribaculaceae</taxon>
        <taxon>Sodaliphilus</taxon>
    </lineage>
</organism>
<gene>
    <name evidence="13" type="ORF">FYJ29_09680</name>
</gene>
<dbReference type="GO" id="GO:0000976">
    <property type="term" value="F:transcription cis-regulatory region binding"/>
    <property type="evidence" value="ECO:0007669"/>
    <property type="project" value="TreeGrafter"/>
</dbReference>
<evidence type="ECO:0000256" key="6">
    <source>
        <dbReference type="ARBA" id="ARBA00022491"/>
    </source>
</evidence>
<evidence type="ECO:0000256" key="7">
    <source>
        <dbReference type="ARBA" id="ARBA00022723"/>
    </source>
</evidence>
<name>A0A6L5XFE5_9BACT</name>
<dbReference type="InterPro" id="IPR036388">
    <property type="entry name" value="WH-like_DNA-bd_sf"/>
</dbReference>
<dbReference type="GO" id="GO:0005829">
    <property type="term" value="C:cytosol"/>
    <property type="evidence" value="ECO:0007669"/>
    <property type="project" value="TreeGrafter"/>
</dbReference>
<feature type="binding site" evidence="12">
    <location>
        <position position="141"/>
    </location>
    <ligand>
        <name>Zn(2+)</name>
        <dbReference type="ChEBI" id="CHEBI:29105"/>
    </ligand>
</feature>
<feature type="binding site" evidence="12">
    <location>
        <position position="102"/>
    </location>
    <ligand>
        <name>Zn(2+)</name>
        <dbReference type="ChEBI" id="CHEBI:29105"/>
    </ligand>
</feature>
<comment type="caution">
    <text evidence="13">The sequence shown here is derived from an EMBL/GenBank/DDBJ whole genome shotgun (WGS) entry which is preliminary data.</text>
</comment>
<dbReference type="InterPro" id="IPR043135">
    <property type="entry name" value="Fur_C"/>
</dbReference>
<keyword evidence="9" id="KW-0805">Transcription regulation</keyword>
<dbReference type="InterPro" id="IPR036390">
    <property type="entry name" value="WH_DNA-bd_sf"/>
</dbReference>
<dbReference type="GO" id="GO:0003700">
    <property type="term" value="F:DNA-binding transcription factor activity"/>
    <property type="evidence" value="ECO:0007669"/>
    <property type="project" value="InterPro"/>
</dbReference>
<comment type="similarity">
    <text evidence="2">Belongs to the Fur family.</text>
</comment>
<evidence type="ECO:0000256" key="4">
    <source>
        <dbReference type="ARBA" id="ARBA00020910"/>
    </source>
</evidence>
<reference evidence="13 14" key="1">
    <citation type="submission" date="2019-08" db="EMBL/GenBank/DDBJ databases">
        <title>In-depth cultivation of the pig gut microbiome towards novel bacterial diversity and tailored functional studies.</title>
        <authorList>
            <person name="Wylensek D."/>
            <person name="Hitch T.C.A."/>
            <person name="Clavel T."/>
        </authorList>
    </citation>
    <scope>NUCLEOTIDE SEQUENCE [LARGE SCALE GENOMIC DNA]</scope>
    <source>
        <strain evidence="13 14">Oil-RF-744-WCA-WT-10</strain>
    </source>
</reference>
<dbReference type="CDD" id="cd07153">
    <property type="entry name" value="Fur_like"/>
    <property type="match status" value="1"/>
</dbReference>
<proteinExistence type="inferred from homology"/>
<dbReference type="Proteomes" id="UP000483362">
    <property type="component" value="Unassembled WGS sequence"/>
</dbReference>
<dbReference type="Gene3D" id="3.30.1490.190">
    <property type="match status" value="1"/>
</dbReference>
<evidence type="ECO:0000313" key="14">
    <source>
        <dbReference type="Proteomes" id="UP000483362"/>
    </source>
</evidence>
<feature type="binding site" evidence="12">
    <location>
        <position position="105"/>
    </location>
    <ligand>
        <name>Zn(2+)</name>
        <dbReference type="ChEBI" id="CHEBI:29105"/>
    </ligand>
</feature>
<dbReference type="EMBL" id="VULT01000015">
    <property type="protein sequence ID" value="MSS18022.1"/>
    <property type="molecule type" value="Genomic_DNA"/>
</dbReference>
<comment type="subunit">
    <text evidence="3">Homodimer.</text>
</comment>
<keyword evidence="6" id="KW-0678">Repressor</keyword>
<dbReference type="SUPFAM" id="SSF46785">
    <property type="entry name" value="Winged helix' DNA-binding domain"/>
    <property type="match status" value="1"/>
</dbReference>
<evidence type="ECO:0000256" key="10">
    <source>
        <dbReference type="ARBA" id="ARBA00023125"/>
    </source>
</evidence>
<feature type="binding site" evidence="12">
    <location>
        <position position="144"/>
    </location>
    <ligand>
        <name>Zn(2+)</name>
        <dbReference type="ChEBI" id="CHEBI:29105"/>
    </ligand>
</feature>
<comment type="cofactor">
    <cofactor evidence="12">
        <name>Zn(2+)</name>
        <dbReference type="ChEBI" id="CHEBI:29105"/>
    </cofactor>
    <text evidence="12">Binds 1 zinc ion per subunit.</text>
</comment>